<dbReference type="PIRSF" id="PIRSF000137">
    <property type="entry name" value="Alcohol_oxidase"/>
    <property type="match status" value="1"/>
</dbReference>
<comment type="similarity">
    <text evidence="1 4">Belongs to the GMC oxidoreductase family.</text>
</comment>
<keyword evidence="4" id="KW-0285">Flavoprotein</keyword>
<feature type="chain" id="PRO_5031477050" description="Glucose-methanol-choline oxidoreductase N-terminal domain-containing protein" evidence="5">
    <location>
        <begin position="23"/>
        <end position="710"/>
    </location>
</feature>
<dbReference type="PANTHER" id="PTHR11552">
    <property type="entry name" value="GLUCOSE-METHANOL-CHOLINE GMC OXIDOREDUCTASE"/>
    <property type="match status" value="1"/>
</dbReference>
<dbReference type="Pfam" id="PF05199">
    <property type="entry name" value="GMC_oxred_C"/>
    <property type="match status" value="1"/>
</dbReference>
<evidence type="ECO:0000256" key="1">
    <source>
        <dbReference type="ARBA" id="ARBA00010790"/>
    </source>
</evidence>
<dbReference type="SUPFAM" id="SSF51905">
    <property type="entry name" value="FAD/NAD(P)-binding domain"/>
    <property type="match status" value="1"/>
</dbReference>
<evidence type="ECO:0000259" key="6">
    <source>
        <dbReference type="PROSITE" id="PS00623"/>
    </source>
</evidence>
<dbReference type="GO" id="GO:0016614">
    <property type="term" value="F:oxidoreductase activity, acting on CH-OH group of donors"/>
    <property type="evidence" value="ECO:0007669"/>
    <property type="project" value="InterPro"/>
</dbReference>
<dbReference type="PROSITE" id="PS00623">
    <property type="entry name" value="GMC_OXRED_1"/>
    <property type="match status" value="1"/>
</dbReference>
<dbReference type="PROSITE" id="PS00624">
    <property type="entry name" value="GMC_OXRED_2"/>
    <property type="match status" value="1"/>
</dbReference>
<evidence type="ECO:0000256" key="4">
    <source>
        <dbReference type="RuleBase" id="RU003968"/>
    </source>
</evidence>
<feature type="signal peptide" evidence="5">
    <location>
        <begin position="1"/>
        <end position="22"/>
    </location>
</feature>
<gene>
    <name evidence="8" type="ORF">TTEB3V08_LOCUS9619</name>
</gene>
<evidence type="ECO:0000313" key="8">
    <source>
        <dbReference type="EMBL" id="CAD7461713.1"/>
    </source>
</evidence>
<keyword evidence="5" id="KW-0732">Signal</keyword>
<dbReference type="AlphaFoldDB" id="A0A7R9NZD4"/>
<dbReference type="Pfam" id="PF00732">
    <property type="entry name" value="GMC_oxred_N"/>
    <property type="match status" value="1"/>
</dbReference>
<evidence type="ECO:0000259" key="7">
    <source>
        <dbReference type="PROSITE" id="PS00624"/>
    </source>
</evidence>
<dbReference type="EMBL" id="OE005138">
    <property type="protein sequence ID" value="CAD7461713.1"/>
    <property type="molecule type" value="Genomic_DNA"/>
</dbReference>
<dbReference type="PANTHER" id="PTHR11552:SF216">
    <property type="entry name" value="GLUCOSE-METHANOL-CHOLINE OXIDOREDUCTASE N-TERMINAL DOMAIN-CONTAINING PROTEIN"/>
    <property type="match status" value="1"/>
</dbReference>
<dbReference type="InterPro" id="IPR007867">
    <property type="entry name" value="GMC_OxRtase_C"/>
</dbReference>
<dbReference type="Gene3D" id="3.30.560.10">
    <property type="entry name" value="Glucose Oxidase, domain 3"/>
    <property type="match status" value="1"/>
</dbReference>
<evidence type="ECO:0000256" key="5">
    <source>
        <dbReference type="SAM" id="SignalP"/>
    </source>
</evidence>
<feature type="domain" description="Glucose-methanol-choline oxidoreductase N-terminal" evidence="7">
    <location>
        <begin position="344"/>
        <end position="358"/>
    </location>
</feature>
<dbReference type="InterPro" id="IPR000172">
    <property type="entry name" value="GMC_OxRdtase_N"/>
</dbReference>
<sequence length="710" mass="78111">MEACSWWIALCATVCASAAGLGAPPWKIFKSLSEFYRSGPGRLSALDCAGSVAREYDFIVVGGGTAGAAAAGRLSEVPGWTVLVLEAGGLENRATEIPLMASYVLNTGYNWGYSAEPDPGFCRAMEDHRCRCVRRARLSHTGLLSSHGGPQMQRETTVSSGNLMWSSGRALGGSTVINYMLYTRGHRGDYDAWERLGNPGWGYSDVLPLFLKSEQINIPDLLNSSYHSKYGEVLVERAPFRTPLAPLFLKAGQALGYKVNDPNGESQEGFSYVQATIKDGSRFSAWQAYLRPSCKRANLVLADSARVTKILVHPTTKKVFGVEYVKDRRAHIVRVRKEVILSAGTLNSPQLLMLSGLGPREHLEELGIPVIQDLPVGDNLQDHVTLSGLTFLVNESVTLLEKRILSQPKYAVDYLVHRNGPLTIPGGAEALAFVRTKFAKEGVPDVELVFGPGAYSSDRVGSLRKAFAIRDDFYKKLFGPIQDREAFSIVPVLLRPHSQGYIRLRSKNPFHWPLIYPNYLSDERDMKVLVEGVKMAVAVGESAAFQRYNSTLYRAPCPGCESFEHGTDEYWACAIRQLTTSLHHQVGTCRMGPPEDPATVVDARLRVLGVQGLRVADCSIIPLIPASHTMAPAYMIGEKVAKLIKQEWGKREGVQDHQTGVGEVTPCILATWQERRCPRSSNRSGGSDSLYPGYMTGEKVSKIIKQEWGK</sequence>
<feature type="active site" description="Proton acceptor" evidence="2">
    <location>
        <position position="628"/>
    </location>
</feature>
<feature type="active site" description="Proton donor" evidence="2">
    <location>
        <position position="584"/>
    </location>
</feature>
<name>A0A7R9NZD4_9NEOP</name>
<feature type="binding site" evidence="3">
    <location>
        <position position="307"/>
    </location>
    <ligand>
        <name>FAD</name>
        <dbReference type="ChEBI" id="CHEBI:57692"/>
    </ligand>
</feature>
<accession>A0A7R9NZD4</accession>
<comment type="cofactor">
    <cofactor evidence="3">
        <name>FAD</name>
        <dbReference type="ChEBI" id="CHEBI:57692"/>
    </cofactor>
</comment>
<dbReference type="InterPro" id="IPR036188">
    <property type="entry name" value="FAD/NAD-bd_sf"/>
</dbReference>
<dbReference type="GO" id="GO:0050660">
    <property type="term" value="F:flavin adenine dinucleotide binding"/>
    <property type="evidence" value="ECO:0007669"/>
    <property type="project" value="InterPro"/>
</dbReference>
<feature type="domain" description="Glucose-methanol-choline oxidoreductase N-terminal" evidence="6">
    <location>
        <begin position="168"/>
        <end position="191"/>
    </location>
</feature>
<organism evidence="8">
    <name type="scientific">Timema tahoe</name>
    <dbReference type="NCBI Taxonomy" id="61484"/>
    <lineage>
        <taxon>Eukaryota</taxon>
        <taxon>Metazoa</taxon>
        <taxon>Ecdysozoa</taxon>
        <taxon>Arthropoda</taxon>
        <taxon>Hexapoda</taxon>
        <taxon>Insecta</taxon>
        <taxon>Pterygota</taxon>
        <taxon>Neoptera</taxon>
        <taxon>Polyneoptera</taxon>
        <taxon>Phasmatodea</taxon>
        <taxon>Timematodea</taxon>
        <taxon>Timematoidea</taxon>
        <taxon>Timematidae</taxon>
        <taxon>Timema</taxon>
    </lineage>
</organism>
<keyword evidence="3 4" id="KW-0274">FAD</keyword>
<evidence type="ECO:0000256" key="3">
    <source>
        <dbReference type="PIRSR" id="PIRSR000137-2"/>
    </source>
</evidence>
<dbReference type="InterPro" id="IPR012132">
    <property type="entry name" value="GMC_OxRdtase"/>
</dbReference>
<dbReference type="SUPFAM" id="SSF54373">
    <property type="entry name" value="FAD-linked reductases, C-terminal domain"/>
    <property type="match status" value="1"/>
</dbReference>
<protein>
    <recommendedName>
        <fullName evidence="6 7">Glucose-methanol-choline oxidoreductase N-terminal domain-containing protein</fullName>
    </recommendedName>
</protein>
<dbReference type="Gene3D" id="3.50.50.60">
    <property type="entry name" value="FAD/NAD(P)-binding domain"/>
    <property type="match status" value="2"/>
</dbReference>
<reference evidence="8" key="1">
    <citation type="submission" date="2020-11" db="EMBL/GenBank/DDBJ databases">
        <authorList>
            <person name="Tran Van P."/>
        </authorList>
    </citation>
    <scope>NUCLEOTIDE SEQUENCE</scope>
</reference>
<evidence type="ECO:0000256" key="2">
    <source>
        <dbReference type="PIRSR" id="PIRSR000137-1"/>
    </source>
</evidence>
<proteinExistence type="inferred from homology"/>